<dbReference type="PRINTS" id="PR00205">
    <property type="entry name" value="CADHERIN"/>
</dbReference>
<dbReference type="InterPro" id="IPR006644">
    <property type="entry name" value="Cadg"/>
</dbReference>
<dbReference type="SMART" id="SM00736">
    <property type="entry name" value="CADG"/>
    <property type="match status" value="11"/>
</dbReference>
<feature type="domain" description="Cadherin" evidence="5">
    <location>
        <begin position="1860"/>
        <end position="1953"/>
    </location>
</feature>
<reference evidence="6 7" key="1">
    <citation type="submission" date="2020-05" db="EMBL/GenBank/DDBJ databases">
        <title>Description of Pedobacter foliorum sp. nov.</title>
        <authorList>
            <person name="Qi S."/>
            <person name="Carlier A."/>
            <person name="Cnockaert M."/>
            <person name="Vandamme P."/>
        </authorList>
    </citation>
    <scope>NUCLEOTIDE SEQUENCE [LARGE SCALE GENOMIC DNA]</scope>
    <source>
        <strain evidence="6 7">LMG 31300</strain>
    </source>
</reference>
<name>A0ABX2D950_9SPHI</name>
<dbReference type="InterPro" id="IPR015919">
    <property type="entry name" value="Cadherin-like_sf"/>
</dbReference>
<protein>
    <submittedName>
        <fullName evidence="6">Gliding motility-associated C-terminal domain-containing protein</fullName>
    </submittedName>
</protein>
<dbReference type="NCBIfam" id="TIGR04131">
    <property type="entry name" value="Bac_Flav_CTERM"/>
    <property type="match status" value="1"/>
</dbReference>
<feature type="domain" description="Cadherin" evidence="5">
    <location>
        <begin position="753"/>
        <end position="848"/>
    </location>
</feature>
<keyword evidence="7" id="KW-1185">Reference proteome</keyword>
<dbReference type="SMART" id="SM00112">
    <property type="entry name" value="CA"/>
    <property type="match status" value="11"/>
</dbReference>
<dbReference type="Gene3D" id="2.60.40.60">
    <property type="entry name" value="Cadherins"/>
    <property type="match status" value="11"/>
</dbReference>
<dbReference type="InterPro" id="IPR013783">
    <property type="entry name" value="Ig-like_fold"/>
</dbReference>
<dbReference type="SUPFAM" id="SSF49313">
    <property type="entry name" value="Cadherin-like"/>
    <property type="match status" value="13"/>
</dbReference>
<feature type="domain" description="Cadherin" evidence="5">
    <location>
        <begin position="2060"/>
        <end position="2153"/>
    </location>
</feature>
<feature type="domain" description="Cadherin" evidence="5">
    <location>
        <begin position="3135"/>
        <end position="3235"/>
    </location>
</feature>
<evidence type="ECO:0000256" key="4">
    <source>
        <dbReference type="ARBA" id="ARBA00023180"/>
    </source>
</evidence>
<evidence type="ECO:0000259" key="5">
    <source>
        <dbReference type="PROSITE" id="PS50268"/>
    </source>
</evidence>
<organism evidence="6 7">
    <name type="scientific">Pedobacter boryungensis</name>
    <dbReference type="NCBI Taxonomy" id="869962"/>
    <lineage>
        <taxon>Bacteria</taxon>
        <taxon>Pseudomonadati</taxon>
        <taxon>Bacteroidota</taxon>
        <taxon>Sphingobacteriia</taxon>
        <taxon>Sphingobacteriales</taxon>
        <taxon>Sphingobacteriaceae</taxon>
        <taxon>Pedobacter</taxon>
    </lineage>
</organism>
<feature type="domain" description="Cadherin" evidence="5">
    <location>
        <begin position="2160"/>
        <end position="2252"/>
    </location>
</feature>
<dbReference type="InterPro" id="IPR041248">
    <property type="entry name" value="YDG"/>
</dbReference>
<keyword evidence="3" id="KW-0472">Membrane</keyword>
<feature type="domain" description="Cadherin" evidence="5">
    <location>
        <begin position="1760"/>
        <end position="1853"/>
    </location>
</feature>
<feature type="domain" description="Cadherin" evidence="5">
    <location>
        <begin position="853"/>
        <end position="946"/>
    </location>
</feature>
<evidence type="ECO:0000256" key="1">
    <source>
        <dbReference type="ARBA" id="ARBA00004167"/>
    </source>
</evidence>
<dbReference type="Proteomes" id="UP000762110">
    <property type="component" value="Unassembled WGS sequence"/>
</dbReference>
<dbReference type="CDD" id="cd11304">
    <property type="entry name" value="Cadherin_repeat"/>
    <property type="match status" value="10"/>
</dbReference>
<dbReference type="InterPro" id="IPR025883">
    <property type="entry name" value="Cadherin-like_domain"/>
</dbReference>
<dbReference type="EMBL" id="JABMKV010000001">
    <property type="protein sequence ID" value="NQX30583.1"/>
    <property type="molecule type" value="Genomic_DNA"/>
</dbReference>
<keyword evidence="3" id="KW-1133">Transmembrane helix</keyword>
<keyword evidence="4" id="KW-0325">Glycoprotein</keyword>
<dbReference type="PANTHER" id="PTHR24028">
    <property type="entry name" value="CADHERIN-87A"/>
    <property type="match status" value="1"/>
</dbReference>
<dbReference type="Gene3D" id="2.60.40.10">
    <property type="entry name" value="Immunoglobulins"/>
    <property type="match status" value="2"/>
</dbReference>
<comment type="subcellular location">
    <subcellularLocation>
        <location evidence="1">Membrane</location>
        <topology evidence="1">Single-pass membrane protein</topology>
    </subcellularLocation>
</comment>
<feature type="domain" description="Cadherin" evidence="5">
    <location>
        <begin position="1571"/>
        <end position="1653"/>
    </location>
</feature>
<dbReference type="PANTHER" id="PTHR24028:SF328">
    <property type="entry name" value="CADHERIN-3"/>
    <property type="match status" value="1"/>
</dbReference>
<dbReference type="InterPro" id="IPR026341">
    <property type="entry name" value="T9SS_type_B"/>
</dbReference>
<proteinExistence type="predicted"/>
<dbReference type="Pfam" id="PF05345">
    <property type="entry name" value="He_PIG"/>
    <property type="match status" value="2"/>
</dbReference>
<evidence type="ECO:0000313" key="6">
    <source>
        <dbReference type="EMBL" id="NQX30583.1"/>
    </source>
</evidence>
<evidence type="ECO:0000256" key="3">
    <source>
        <dbReference type="ARBA" id="ARBA00022989"/>
    </source>
</evidence>
<comment type="caution">
    <text evidence="6">The sequence shown here is derived from an EMBL/GenBank/DDBJ whole genome shotgun (WGS) entry which is preliminary data.</text>
</comment>
<gene>
    <name evidence="6" type="ORF">HQN85_02535</name>
</gene>
<evidence type="ECO:0000256" key="2">
    <source>
        <dbReference type="ARBA" id="ARBA00022692"/>
    </source>
</evidence>
<feature type="domain" description="Cadherin" evidence="5">
    <location>
        <begin position="1462"/>
        <end position="1572"/>
    </location>
</feature>
<dbReference type="Pfam" id="PF13585">
    <property type="entry name" value="CHU_C"/>
    <property type="match status" value="1"/>
</dbReference>
<dbReference type="Pfam" id="PF12733">
    <property type="entry name" value="Cadherin-like"/>
    <property type="match status" value="1"/>
</dbReference>
<dbReference type="Pfam" id="PF18676">
    <property type="entry name" value="MBG_2"/>
    <property type="match status" value="1"/>
</dbReference>
<dbReference type="InterPro" id="IPR050174">
    <property type="entry name" value="Protocadherin/Cadherin-CA"/>
</dbReference>
<feature type="domain" description="Cadherin" evidence="5">
    <location>
        <begin position="1653"/>
        <end position="1755"/>
    </location>
</feature>
<dbReference type="Pfam" id="PF18657">
    <property type="entry name" value="YDG"/>
    <property type="match status" value="6"/>
</dbReference>
<dbReference type="Gene3D" id="3.30.160.710">
    <property type="match status" value="1"/>
</dbReference>
<evidence type="ECO:0000313" key="7">
    <source>
        <dbReference type="Proteomes" id="UP000762110"/>
    </source>
</evidence>
<accession>A0ABX2D950</accession>
<dbReference type="PROSITE" id="PS50268">
    <property type="entry name" value="CADHERIN_2"/>
    <property type="match status" value="11"/>
</dbReference>
<sequence>MMNMISPAGTRTRSINATLFIKSIKSHSLAVVAGLVLALLTLTDVKAQTQFWSDTFEDTGAPSAGTRTSSYNQGGAGLSSPYTSYFLRTDGSNIVLNQPFAPYTQTVYSGMQGSKFWAGEDTDRIGTTTTNASDKIQNITWTGIDISGKSGLTFKGLFAALPSQGWQNKNSFPSTYDFLEVEYNIDNTGWVRAGGFYGGTEAGTGGNLREDTNGDMIGDGTELTRTFGEFNWAITGTGTTMSLRFRVSADGGSTQEFAVDNFRLLNSSSSGPAASPGNVEYFEGATAAAQTFTNATTGLKFTLGNKLAVQNYTGYGVNAANPPAATIGSNFYIGNDGNTAAGQVNTIKTTNKTPFAVKTMWVYPSANASGTPPTNGGTITFTGKKNGVQQYTFTKSGIFQTSVSLGTNYNGFALVDFSTGTDNSNTLIDELEITLGGGFQYIAIDNFAFTATPSITNAAATSVAGTTATLNASVNPSNLATSAISFDYSTSPTLASGVVNVAASPATLTASASATSVSANITGLNGNTTYYYRAKGTNSVGTNNNSDIQSFTTTSTGVLLSTSPTLTFTNSTGMSSMAVDGNGTSATISDLDLQIFAGNKASGTYTAGTTMRWENAAWFASANGFNGITPGPDPGITNTGFSALVIKSASQASNFSLKSIQMQDWGAVGSIVLTGYDNGTPVGSIALNIPTNGTSFTANQAGQLTAAFNNIDEVRIYSPASNIWIGVNNIQVGSPINAPSNSAPTNIALSASSVNENVAANTVVGTLSTTDADAGNTFTYSLVAGTGDTDNAAFSISGNSLSIKASPDFENQNSFSIRVRTTDQGNLTFDKVFNITINNVNEAPNGIFFSSTSIAENAVANTTVGTLSPSDPDPAGGHTYLLVSGTGDTDNGSFNLSGNALRFTGVPNYEAKNSYSIRLRITDQDGLTFENSYAITVSNVNEAPVAVTDSYSVNNAGTLTVSSPNILANDTDPENDVLTAILVTGPTNGSLTLNANGTFTYTHNGSNTTTDSFTYKVSDGSLQSNVVMVSMTISPAVTVTSIVRVDAQTTNATSINYTVTFSESVTGVDASDFTLTKTGTANGTIGTPTGSGTTWTVPITSVTGDGTFRLDFTGTRGVTPNLNAAYLSGQVYTLDHTAPVLATGSYFSNNGSSIQYAKVGDVVTLSIGFNEPLQSTTITIGGHTVTATGSNGNKNWTATYTLATGDTEGNVPWTFAATDIAGNVRAQSNTDYGTVLTFDKTGPAINITPTATIVAPGANAAFSIAYVDANFNTSTLTSSNITVNATGTATYSSLSLTGSGSAYTATLNGVSGSGTLGISVAAGTATDIPGNSAGASAPSATALIASNNADLSALTTTATGLLPTFSASTVAYTANVPYATTSTTVTATKAQAGATLKVSVNGGANATLTSGVASGALALNVGTNTIDILVTAENGITNKLYTLTVTRVNSAPTNVALSATAINENVAANTTIGTLSTTDPDAGNTFTYALVTGTGDTDNAAFTISGSDLKINASPDFETKSSYSVRIRTTDQSGLSFEKVFAIAINNLNEAPTDIAMSSSSFNENISAGPIGLLSSTDPDASNTFTYTLVSGTGDTDNALFSIFATSLRITTSPDFETKSSYSVRVRSTDQGGLAFEKVLTLSVNNVNEVPVDLSLSATSINENVAANSTVGTLSTIDPDAGNTFTYTLVAGTGSTNNAAFTISGNSLKINNSPDFENQNSFSIRVRTTDQGGLSFEKVFNITITNVNEAPTDIFLTQTTIAENSAANTTVGILSPGDPDPAGSHSYSLVSGTGDTDNAFFTISGTSLKFTGVPDYEAKSSYSIRLRITDQDALTYEKVVAITVTNVNEAPTNIALSASSINENVTANSVVGTLSTTDVDAANTFTYTLVSGTGDTDNAAFNISGNSLKISASPDFETKSSYSVRIRTTDQGSLSFEKVIVITINNVNEAPTDLALSATAINENVAANSTVGTLTTTDIDAGNTFTYTLVAGTGDTDNASFNINAGNLRITASPNFETKSSYSIRVRTTDQGGLTFEKVFVITINNLNEAPTDIALSASSINENVTANSIIGALSTTDVDAGSTFTYSLVSGTGDTDNAAFNISTGNLRITASPNFEAKNSYSVRIRTTDQDGLTYEEAFVIIINNVNEAPTNIALSASSISENVAANSTVGSFSTTDVDAANTFTYTLVSGTGDTDNAAFTISSNTLRISASPDFEIKNSYSIRVRTTDQGGLTYDKVFSIAINDVTELVFNTTALNTATVAAGYSQQINVTVGASPYAFAVTTGALPTGLTLSTTGLLSGTPTAGGNFNFTITATDQNNVSASYAYSLTVGAPTLALTASVPNGTVNTAYTQTLATTGGTAPYTYAVTAGALPSGLTLSAAGVISGTPTLGGTFNFTVTTTDASIGTGPYSTTKAYALVIDPTVQTITFAASASKTYGDADFDPAATSTNSSIGITYTSSDPTIATIVAGKVHIVKAGTVTIAANQAADASYTAAVQKQQTLTISPKTLTVALTGTVSKTYNNSTSATLAANNFSITGKVGTDEVSIAIPVTATYNNKTIGTGKLVSVTGLTLAGAQQANYQLASTTANAAIGVILVKPVTVTLNAAPVVTKMYDRTTGATLVAQNYTLAGIESGDDVAVTGTATYDNLNVGTAKVITATSLILSGTDKDNYNLTTASATTTGNITAKPITLALNAAPIVTKVYDGLTTATLVPSNYTLTGVQTGDVVTVTGTATYDNKTVGTGKTISVNTFVLAGANKDNYSLTTTTATTTGAITAKPITLALNANPAITKVYDATNSATLLAGNYSLTGVTGNDDVLVTGTATYNNKTVGTGKVVNAGSFVVSGADKDNYNLTTTTASTTGDITGKPITVALNASPVITKVYDGNTTASLAAGNYTLTGVQVGDVVTVTGSTTYDTRTAGIRKTVTATTFVLAGADKDNYSISTTSATTTGVITAKPITLALNAAPIITKVYDGNNSASLVAGNYNLTGLVGSDNVTVTGTTTYDNALANTGKTITATAFVLNGTDKGNYNLTTSTATSTGTITKAPLVITADNKTRVQNTPDPSFTASYSGFVNAETNTVLTTQPTFTTTATLSSLQGDYPIVPAGATANNYSISYVNGTLTITPGSPTSITLAQATLFENRPAGTSSGTLSSTSDDPNAIFAYTLVSGTGDTDNNLFAIVGSQLNTASSLNYEQKASYSVRVRSTTQYGLSLERVLNIALSDVNEQPTLNDITSQVLCADGDRKTINLTGISAGPETSQTTSLTVTSTNASLFSELAVTNAGVLTYKTANGRSGSATVTVTVKDNGGTNNGGVDSYTRSFTITVNPLPVADITTDGGKITLSKGETLTLRASGGTTYNWTNAPGIVGARNGNELNIRPEATTTYTVEVISASGCSVTKSITITVNEDFVVVKGTNLLTPNGDGKNDRFVIKNIDMYPNNTVKIYDRAGRLLFSKVNYTDQFDGTFQGSPLAEDTYYYIVDFGPTKLKLKGFITIVRD</sequence>
<keyword evidence="2" id="KW-0812">Transmembrane</keyword>
<dbReference type="InterPro" id="IPR040853">
    <property type="entry name" value="RapA2_cadherin-like"/>
</dbReference>
<feature type="domain" description="Cadherin" evidence="5">
    <location>
        <begin position="1961"/>
        <end position="2053"/>
    </location>
</feature>
<dbReference type="InterPro" id="IPR002126">
    <property type="entry name" value="Cadherin-like_dom"/>
</dbReference>
<dbReference type="RefSeq" id="WP_173268773.1">
    <property type="nucleotide sequence ID" value="NZ_JABMKV010000001.1"/>
</dbReference>
<dbReference type="Pfam" id="PF17803">
    <property type="entry name" value="Cadherin_4"/>
    <property type="match status" value="1"/>
</dbReference>
<dbReference type="InterPro" id="IPR041286">
    <property type="entry name" value="MBG_2"/>
</dbReference>